<evidence type="ECO:0000313" key="1">
    <source>
        <dbReference type="EMBL" id="ETI61930.1"/>
    </source>
</evidence>
<protein>
    <recommendedName>
        <fullName evidence="3">DUF1853 domain-containing protein</fullName>
    </recommendedName>
</protein>
<evidence type="ECO:0000313" key="2">
    <source>
        <dbReference type="Proteomes" id="UP000018857"/>
    </source>
</evidence>
<dbReference type="PATRIC" id="fig|1208321.3.peg.667"/>
<organism evidence="1 2">
    <name type="scientific">Marinomonas profundimaris</name>
    <dbReference type="NCBI Taxonomy" id="1208321"/>
    <lineage>
        <taxon>Bacteria</taxon>
        <taxon>Pseudomonadati</taxon>
        <taxon>Pseudomonadota</taxon>
        <taxon>Gammaproteobacteria</taxon>
        <taxon>Oceanospirillales</taxon>
        <taxon>Oceanospirillaceae</taxon>
        <taxon>Marinomonas</taxon>
    </lineage>
</organism>
<dbReference type="EMBL" id="AYOZ01000003">
    <property type="protein sequence ID" value="ETI61930.1"/>
    <property type="molecule type" value="Genomic_DNA"/>
</dbReference>
<proteinExistence type="predicted"/>
<accession>W1RYN9</accession>
<dbReference type="RefSeq" id="WP_024022875.1">
    <property type="nucleotide sequence ID" value="NZ_AYOZ01000003.1"/>
</dbReference>
<dbReference type="eggNOG" id="COG3782">
    <property type="taxonomic scope" value="Bacteria"/>
</dbReference>
<comment type="caution">
    <text evidence="1">The sequence shown here is derived from an EMBL/GenBank/DDBJ whole genome shotgun (WGS) entry which is preliminary data.</text>
</comment>
<name>W1RYN9_9GAMM</name>
<dbReference type="AlphaFoldDB" id="W1RYN9"/>
<dbReference type="InterPro" id="IPR015003">
    <property type="entry name" value="DUF1853"/>
</dbReference>
<gene>
    <name evidence="1" type="ORF">D104_03330</name>
</gene>
<sequence>MLKSVKNPLVKDLCWLVEGHYIEQDFDLKPHWLPDLEVKLLALEHDPTPIIDAMSACKSHFLGSYFETLFSFAIEHLSDLTICLEHVQIEKEGRTLGEVDMLVETPHGELHQFEIAIKFYLERPDLYPNHWIGPNKNDSLLKKVSRAKEHQLQILQTPEGKEVIDNVANGRIPHANLMIFGRLYSVLACIESINDWLENSERGGWIRASDLPLLMPYFSYFLILQKPHWMASPNLNDNFSFISPQSAYNLVGHFLRDDRPRHVFLCRTLDDINTTKRTVFIVPDSW</sequence>
<evidence type="ECO:0008006" key="3">
    <source>
        <dbReference type="Google" id="ProtNLM"/>
    </source>
</evidence>
<dbReference type="STRING" id="1208321.D104_03330"/>
<keyword evidence="2" id="KW-1185">Reference proteome</keyword>
<dbReference type="Proteomes" id="UP000018857">
    <property type="component" value="Unassembled WGS sequence"/>
</dbReference>
<reference evidence="1 2" key="1">
    <citation type="journal article" date="2014" name="Genome Announc.">
        <title>Draft Genome Sequence of Marinomonas sp. Strain D104, a Polycyclic Aromatic Hydrocarbon-Degrading Bacterium from the Deep-Sea Sediment of the Arctic Ocean.</title>
        <authorList>
            <person name="Dong C."/>
            <person name="Bai X."/>
            <person name="Lai Q."/>
            <person name="Xie Y."/>
            <person name="Chen X."/>
            <person name="Shao Z."/>
        </authorList>
    </citation>
    <scope>NUCLEOTIDE SEQUENCE [LARGE SCALE GENOMIC DNA]</scope>
    <source>
        <strain evidence="1 2">D104</strain>
    </source>
</reference>
<dbReference type="Pfam" id="PF08907">
    <property type="entry name" value="DUF1853"/>
    <property type="match status" value="1"/>
</dbReference>